<dbReference type="Gene3D" id="2.40.40.20">
    <property type="match status" value="1"/>
</dbReference>
<dbReference type="PANTHER" id="PTHR43742:SF6">
    <property type="entry name" value="OXIDOREDUCTASE YYAE-RELATED"/>
    <property type="match status" value="1"/>
</dbReference>
<feature type="domain" description="4Fe-4S Mo/W bis-MGD-type" evidence="5">
    <location>
        <begin position="25"/>
        <end position="82"/>
    </location>
</feature>
<dbReference type="Pfam" id="PF04879">
    <property type="entry name" value="Molybdop_Fe4S4"/>
    <property type="match status" value="1"/>
</dbReference>
<dbReference type="RefSeq" id="WP_283832616.1">
    <property type="nucleotide sequence ID" value="NZ_JASJEU010000021.1"/>
</dbReference>
<name>A0ABT7DP01_9ACTN</name>
<keyword evidence="7" id="KW-1185">Reference proteome</keyword>
<dbReference type="SUPFAM" id="SSF53706">
    <property type="entry name" value="Formate dehydrogenase/DMSO reductase, domains 1-3"/>
    <property type="match status" value="1"/>
</dbReference>
<evidence type="ECO:0000256" key="2">
    <source>
        <dbReference type="ARBA" id="ARBA00022723"/>
    </source>
</evidence>
<keyword evidence="4" id="KW-0411">Iron-sulfur</keyword>
<evidence type="ECO:0000256" key="3">
    <source>
        <dbReference type="ARBA" id="ARBA00023004"/>
    </source>
</evidence>
<comment type="caution">
    <text evidence="6">The sequence shown here is derived from an EMBL/GenBank/DDBJ whole genome shotgun (WGS) entry which is preliminary data.</text>
</comment>
<dbReference type="Gene3D" id="3.40.228.10">
    <property type="entry name" value="Dimethylsulfoxide Reductase, domain 2"/>
    <property type="match status" value="1"/>
</dbReference>
<accession>A0ABT7DP01</accession>
<dbReference type="Gene3D" id="3.40.50.740">
    <property type="match status" value="1"/>
</dbReference>
<evidence type="ECO:0000313" key="7">
    <source>
        <dbReference type="Proteomes" id="UP001232750"/>
    </source>
</evidence>
<dbReference type="InterPro" id="IPR037949">
    <property type="entry name" value="MopB_CT_Acetylene-hydratase"/>
</dbReference>
<proteinExistence type="inferred from homology"/>
<evidence type="ECO:0000259" key="5">
    <source>
        <dbReference type="PROSITE" id="PS51669"/>
    </source>
</evidence>
<dbReference type="SUPFAM" id="SSF50692">
    <property type="entry name" value="ADC-like"/>
    <property type="match status" value="1"/>
</dbReference>
<dbReference type="PANTHER" id="PTHR43742">
    <property type="entry name" value="TRIMETHYLAMINE-N-OXIDE REDUCTASE"/>
    <property type="match status" value="1"/>
</dbReference>
<keyword evidence="2" id="KW-0479">Metal-binding</keyword>
<evidence type="ECO:0000256" key="4">
    <source>
        <dbReference type="ARBA" id="ARBA00023014"/>
    </source>
</evidence>
<reference evidence="6 7" key="1">
    <citation type="submission" date="2023-05" db="EMBL/GenBank/DDBJ databases">
        <title>Gordonibacter KGMB12511T sp. nov., isolated from faeces of healthy Korean.</title>
        <authorList>
            <person name="Kim H.S."/>
            <person name="Kim J.-S."/>
            <person name="Suh M.K."/>
            <person name="Eom M.K."/>
            <person name="Do H.E."/>
            <person name="Lee J.-S."/>
        </authorList>
    </citation>
    <scope>NUCLEOTIDE SEQUENCE [LARGE SCALE GENOMIC DNA]</scope>
    <source>
        <strain evidence="6 7">KGMB12511</strain>
    </source>
</reference>
<dbReference type="InterPro" id="IPR050612">
    <property type="entry name" value="Prok_Mopterin_Oxidored"/>
</dbReference>
<dbReference type="Pfam" id="PF00384">
    <property type="entry name" value="Molybdopterin"/>
    <property type="match status" value="1"/>
</dbReference>
<dbReference type="InterPro" id="IPR006657">
    <property type="entry name" value="MoPterin_dinucl-bd_dom"/>
</dbReference>
<organism evidence="6 7">
    <name type="scientific">Gordonibacter faecis</name>
    <dbReference type="NCBI Taxonomy" id="3047475"/>
    <lineage>
        <taxon>Bacteria</taxon>
        <taxon>Bacillati</taxon>
        <taxon>Actinomycetota</taxon>
        <taxon>Coriobacteriia</taxon>
        <taxon>Eggerthellales</taxon>
        <taxon>Eggerthellaceae</taxon>
        <taxon>Gordonibacter</taxon>
    </lineage>
</organism>
<dbReference type="PROSITE" id="PS51669">
    <property type="entry name" value="4FE4S_MOW_BIS_MGD"/>
    <property type="match status" value="1"/>
</dbReference>
<sequence>MEDRGYTFVEHEKPLRYEEDGHTVTRGSAWTGPGCHLGCGVLLHTDEHGKLVKVEGDRENPFNHGRLCPRCLALPEVVNHEDRLTHPLKRARADRGKDAWERISWDEAYELIADTFLALRDEYGPECVTFWQGTGRDIAPWITRLAWSFGSPNYTVALSGTACYAPRIAGCRVSSGSFWLGDYSQQFADRYDNPQWRVPGMILIWGNNPVVSNSDGLYGHWVTDCMKRGSKIIVVDPKRTWLASKSEVFLQLRPGTDAALAMGMLNVMITEGIYDQDFVSRWCYGFDELAERVSTFTPERVEEITWVPADKVREAARAFAAADSAIVQWGVAVDMTKETLPAGQAISALFEITGNVDNPGGMIAPPSILYYAAGWGRELIPEEFRQEKKIGNDVYPLFKAAMGPASTDETINTLETGKPYKLRAGWLQTTNPLACTGPDPKRTLAALNTLEFIVVVDLFMTPTAMALADVVLPACTFPERDGIRVGDGVQRGESINKVTTIGECKSDMEINLELGKRFNADAWPWESVEDMFTFILKDTGMTFPELQEHAPAYLPFTYKKYEKGLMRADGQPGFETGTGRIELWSTLYSMVGLDPLPYFEEPVPGPVSTPDAYETYPLVLTTGARQVGLFHSEHRQVPHLRALHPDPIIEMHPTTAARFGLEEGDWAWVENERGRAKRRVRTTNALDPRVCSTDHAWWRPEAPAALEDGLFDLWNMNINQLITWTPGKSGLGSNYKTLLCRVYKVEEGEEQ</sequence>
<dbReference type="Pfam" id="PF01568">
    <property type="entry name" value="Molydop_binding"/>
    <property type="match status" value="1"/>
</dbReference>
<dbReference type="InterPro" id="IPR006963">
    <property type="entry name" value="Mopterin_OxRdtase_4Fe-4S_dom"/>
</dbReference>
<evidence type="ECO:0000256" key="1">
    <source>
        <dbReference type="ARBA" id="ARBA00010312"/>
    </source>
</evidence>
<dbReference type="Gene3D" id="2.20.25.90">
    <property type="entry name" value="ADC-like domains"/>
    <property type="match status" value="1"/>
</dbReference>
<gene>
    <name evidence="6" type="ORF">QNJ86_10700</name>
</gene>
<dbReference type="SMART" id="SM00926">
    <property type="entry name" value="Molybdop_Fe4S4"/>
    <property type="match status" value="1"/>
</dbReference>
<dbReference type="CDD" id="cd02781">
    <property type="entry name" value="MopB_CT_Acetylene-hydratase"/>
    <property type="match status" value="1"/>
</dbReference>
<dbReference type="InterPro" id="IPR006656">
    <property type="entry name" value="Mopterin_OxRdtase"/>
</dbReference>
<dbReference type="Proteomes" id="UP001232750">
    <property type="component" value="Unassembled WGS sequence"/>
</dbReference>
<protein>
    <submittedName>
        <fullName evidence="6">Molybdopterin-dependent oxidoreductase</fullName>
    </submittedName>
</protein>
<comment type="similarity">
    <text evidence="1">Belongs to the prokaryotic molybdopterin-containing oxidoreductase family.</text>
</comment>
<evidence type="ECO:0000313" key="6">
    <source>
        <dbReference type="EMBL" id="MDJ1651270.1"/>
    </source>
</evidence>
<dbReference type="EMBL" id="JASJEU010000021">
    <property type="protein sequence ID" value="MDJ1651270.1"/>
    <property type="molecule type" value="Genomic_DNA"/>
</dbReference>
<dbReference type="InterPro" id="IPR009010">
    <property type="entry name" value="Asp_de-COase-like_dom_sf"/>
</dbReference>
<keyword evidence="3" id="KW-0408">Iron</keyword>